<organism evidence="2 3">
    <name type="scientific">Dryococelus australis</name>
    <dbReference type="NCBI Taxonomy" id="614101"/>
    <lineage>
        <taxon>Eukaryota</taxon>
        <taxon>Metazoa</taxon>
        <taxon>Ecdysozoa</taxon>
        <taxon>Arthropoda</taxon>
        <taxon>Hexapoda</taxon>
        <taxon>Insecta</taxon>
        <taxon>Pterygota</taxon>
        <taxon>Neoptera</taxon>
        <taxon>Polyneoptera</taxon>
        <taxon>Phasmatodea</taxon>
        <taxon>Verophasmatodea</taxon>
        <taxon>Anareolatae</taxon>
        <taxon>Phasmatidae</taxon>
        <taxon>Eurycanthinae</taxon>
        <taxon>Dryococelus</taxon>
    </lineage>
</organism>
<keyword evidence="1" id="KW-0833">Ubl conjugation pathway</keyword>
<comment type="caution">
    <text evidence="2">The sequence shown here is derived from an EMBL/GenBank/DDBJ whole genome shotgun (WGS) entry which is preliminary data.</text>
</comment>
<dbReference type="PANTHER" id="PTHR21497">
    <property type="entry name" value="UBIQUITIN LIGASE E3 ALPHA-RELATED"/>
    <property type="match status" value="1"/>
</dbReference>
<sequence length="88" mass="9807">MNVNQRELTQHVEFEPNTYYAAFSAELEASAYPMWGLVSHLTASATVDLTKRVLASCLVALQDWLDAINFTNPSIVSALVSFILLWVC</sequence>
<comment type="function">
    <text evidence="1">Ubiquitin ligase protein which is a component of the N-end rule pathway. Recognizes and binds to proteins bearing specific N-terminal residues that are destabilizing according to the N-end rule, leading to their ubiquitination and subsequent degradation.</text>
</comment>
<evidence type="ECO:0000313" key="3">
    <source>
        <dbReference type="Proteomes" id="UP001159363"/>
    </source>
</evidence>
<dbReference type="EC" id="2.3.2.27" evidence="1"/>
<comment type="pathway">
    <text evidence="1">Protein modification; protein ubiquitination.</text>
</comment>
<dbReference type="InterPro" id="IPR039164">
    <property type="entry name" value="UBR1-like"/>
</dbReference>
<gene>
    <name evidence="2" type="ORF">PR048_019669</name>
</gene>
<keyword evidence="3" id="KW-1185">Reference proteome</keyword>
<reference evidence="2 3" key="1">
    <citation type="submission" date="2023-02" db="EMBL/GenBank/DDBJ databases">
        <title>LHISI_Scaffold_Assembly.</title>
        <authorList>
            <person name="Stuart O.P."/>
            <person name="Cleave R."/>
            <person name="Magrath M.J.L."/>
            <person name="Mikheyev A.S."/>
        </authorList>
    </citation>
    <scope>NUCLEOTIDE SEQUENCE [LARGE SCALE GENOMIC DNA]</scope>
    <source>
        <strain evidence="2">Daus_M_001</strain>
        <tissue evidence="2">Leg muscle</tissue>
    </source>
</reference>
<keyword evidence="1" id="KW-0808">Transferase</keyword>
<keyword evidence="1" id="KW-0863">Zinc-finger</keyword>
<accession>A0ABQ9H441</accession>
<comment type="similarity">
    <text evidence="1">Belongs to the E3 ubiquitin-protein ligase UBR1-like family.</text>
</comment>
<evidence type="ECO:0000313" key="2">
    <source>
        <dbReference type="EMBL" id="KAJ8879063.1"/>
    </source>
</evidence>
<name>A0ABQ9H441_9NEOP</name>
<keyword evidence="1" id="KW-0862">Zinc</keyword>
<keyword evidence="1" id="KW-0479">Metal-binding</keyword>
<proteinExistence type="inferred from homology"/>
<protein>
    <recommendedName>
        <fullName evidence="1">E3 ubiquitin-protein ligase</fullName>
        <ecNumber evidence="1">2.3.2.27</ecNumber>
    </recommendedName>
</protein>
<evidence type="ECO:0000256" key="1">
    <source>
        <dbReference type="RuleBase" id="RU366018"/>
    </source>
</evidence>
<dbReference type="PANTHER" id="PTHR21497:SF39">
    <property type="entry name" value="E3 UBIQUITIN-PROTEIN LIGASE UBR3"/>
    <property type="match status" value="1"/>
</dbReference>
<comment type="catalytic activity">
    <reaction evidence="1">
        <text>S-ubiquitinyl-[E2 ubiquitin-conjugating enzyme]-L-cysteine + [acceptor protein]-L-lysine = [E2 ubiquitin-conjugating enzyme]-L-cysteine + N(6)-ubiquitinyl-[acceptor protein]-L-lysine.</text>
        <dbReference type="EC" id="2.3.2.27"/>
    </reaction>
</comment>
<dbReference type="EMBL" id="JARBHB010000007">
    <property type="protein sequence ID" value="KAJ8879063.1"/>
    <property type="molecule type" value="Genomic_DNA"/>
</dbReference>
<dbReference type="Proteomes" id="UP001159363">
    <property type="component" value="Chromosome 6"/>
</dbReference>